<protein>
    <submittedName>
        <fullName evidence="2">Uncharacterized protein</fullName>
    </submittedName>
</protein>
<reference evidence="2 3" key="1">
    <citation type="submission" date="2024-09" db="EMBL/GenBank/DDBJ databases">
        <authorList>
            <person name="Sun Q."/>
            <person name="Mori K."/>
        </authorList>
    </citation>
    <scope>NUCLEOTIDE SEQUENCE [LARGE SCALE GENOMIC DNA]</scope>
    <source>
        <strain evidence="2 3">CCM 7609</strain>
    </source>
</reference>
<sequence length="49" mass="5153">MPRVELEGEPEGALEVGAEDALEGGVESDRERAPPVLESAFGFTGRSHA</sequence>
<accession>A0ABV5FYE2</accession>
<keyword evidence="3" id="KW-1185">Reference proteome</keyword>
<evidence type="ECO:0000313" key="2">
    <source>
        <dbReference type="EMBL" id="MFB9071701.1"/>
    </source>
</evidence>
<feature type="compositionally biased region" description="Acidic residues" evidence="1">
    <location>
        <begin position="7"/>
        <end position="22"/>
    </location>
</feature>
<dbReference type="EMBL" id="JBHMFI010000001">
    <property type="protein sequence ID" value="MFB9071701.1"/>
    <property type="molecule type" value="Genomic_DNA"/>
</dbReference>
<proteinExistence type="predicted"/>
<feature type="region of interest" description="Disordered" evidence="1">
    <location>
        <begin position="1"/>
        <end position="49"/>
    </location>
</feature>
<comment type="caution">
    <text evidence="2">The sequence shown here is derived from an EMBL/GenBank/DDBJ whole genome shotgun (WGS) entry which is preliminary data.</text>
</comment>
<dbReference type="Proteomes" id="UP001589575">
    <property type="component" value="Unassembled WGS sequence"/>
</dbReference>
<evidence type="ECO:0000256" key="1">
    <source>
        <dbReference type="SAM" id="MobiDB-lite"/>
    </source>
</evidence>
<name>A0ABV5FYE2_9MICC</name>
<evidence type="ECO:0000313" key="3">
    <source>
        <dbReference type="Proteomes" id="UP001589575"/>
    </source>
</evidence>
<gene>
    <name evidence="2" type="ORF">ACFFX0_10995</name>
</gene>
<organism evidence="2 3">
    <name type="scientific">Citricoccus parietis</name>
    <dbReference type="NCBI Taxonomy" id="592307"/>
    <lineage>
        <taxon>Bacteria</taxon>
        <taxon>Bacillati</taxon>
        <taxon>Actinomycetota</taxon>
        <taxon>Actinomycetes</taxon>
        <taxon>Micrococcales</taxon>
        <taxon>Micrococcaceae</taxon>
        <taxon>Citricoccus</taxon>
    </lineage>
</organism>